<dbReference type="PRINTS" id="PR00985">
    <property type="entry name" value="TRNASYNTHLEU"/>
</dbReference>
<evidence type="ECO:0000256" key="5">
    <source>
        <dbReference type="ARBA" id="ARBA00022840"/>
    </source>
</evidence>
<evidence type="ECO:0000259" key="12">
    <source>
        <dbReference type="Pfam" id="PF08264"/>
    </source>
</evidence>
<dbReference type="InterPro" id="IPR002300">
    <property type="entry name" value="aa-tRNA-synth_Ia"/>
</dbReference>
<dbReference type="Gene3D" id="2.20.28.290">
    <property type="match status" value="1"/>
</dbReference>
<dbReference type="GO" id="GO:0005524">
    <property type="term" value="F:ATP binding"/>
    <property type="evidence" value="ECO:0007669"/>
    <property type="project" value="UniProtKB-UniRule"/>
</dbReference>
<dbReference type="RefSeq" id="WP_027009495.1">
    <property type="nucleotide sequence ID" value="NZ_CP091521.1"/>
</dbReference>
<evidence type="ECO:0000256" key="10">
    <source>
        <dbReference type="RuleBase" id="RU363035"/>
    </source>
</evidence>
<reference evidence="15 16" key="1">
    <citation type="journal article" date="2022" name="Res Sq">
        <title>Evolution of multicellular longitudinally dividing oral cavity symbionts (Neisseriaceae).</title>
        <authorList>
            <person name="Nyongesa S."/>
            <person name="Weber P."/>
            <person name="Bernet E."/>
            <person name="Pullido F."/>
            <person name="Nieckarz M."/>
            <person name="Delaby M."/>
            <person name="Nieves C."/>
            <person name="Viehboeck T."/>
            <person name="Krause N."/>
            <person name="Rivera-Millot A."/>
            <person name="Nakamura A."/>
            <person name="Vischer N."/>
            <person name="VanNieuwenhze M."/>
            <person name="Brun Y."/>
            <person name="Cava F."/>
            <person name="Bulgheresi S."/>
            <person name="Veyrier F."/>
        </authorList>
    </citation>
    <scope>NUCLEOTIDE SEQUENCE [LARGE SCALE GENOMIC DNA]</scope>
    <source>
        <strain evidence="15 16">17694</strain>
    </source>
</reference>
<comment type="subcellular location">
    <subcellularLocation>
        <location evidence="9">Cytoplasm</location>
    </subcellularLocation>
</comment>
<dbReference type="NCBIfam" id="TIGR00396">
    <property type="entry name" value="leuS_bact"/>
    <property type="match status" value="1"/>
</dbReference>
<dbReference type="InterPro" id="IPR002302">
    <property type="entry name" value="Leu-tRNA-ligase"/>
</dbReference>
<dbReference type="Gene3D" id="1.10.730.10">
    <property type="entry name" value="Isoleucyl-tRNA Synthetase, Domain 1"/>
    <property type="match status" value="2"/>
</dbReference>
<accession>A0ABD8B6P1</accession>
<dbReference type="FunFam" id="3.40.50.620:FF:000003">
    <property type="entry name" value="Leucine--tRNA ligase"/>
    <property type="match status" value="1"/>
</dbReference>
<dbReference type="InterPro" id="IPR009080">
    <property type="entry name" value="tRNAsynth_Ia_anticodon-bd"/>
</dbReference>
<evidence type="ECO:0000256" key="6">
    <source>
        <dbReference type="ARBA" id="ARBA00022917"/>
    </source>
</evidence>
<dbReference type="InterPro" id="IPR013155">
    <property type="entry name" value="M/V/L/I-tRNA-synth_anticd-bd"/>
</dbReference>
<keyword evidence="6 9" id="KW-0648">Protein biosynthesis</keyword>
<dbReference type="Gene3D" id="3.10.20.590">
    <property type="match status" value="1"/>
</dbReference>
<dbReference type="SUPFAM" id="SSF50677">
    <property type="entry name" value="ValRS/IleRS/LeuRS editing domain"/>
    <property type="match status" value="1"/>
</dbReference>
<dbReference type="SUPFAM" id="SSF47323">
    <property type="entry name" value="Anticodon-binding domain of a subclass of class I aminoacyl-tRNA synthetases"/>
    <property type="match status" value="1"/>
</dbReference>
<dbReference type="Pfam" id="PF09334">
    <property type="entry name" value="tRNA-synt_1g"/>
    <property type="match status" value="1"/>
</dbReference>
<dbReference type="Pfam" id="PF13603">
    <property type="entry name" value="tRNA-synt_1_2"/>
    <property type="match status" value="1"/>
</dbReference>
<feature type="short sequence motif" description="'KMSKS' region" evidence="9">
    <location>
        <begin position="632"/>
        <end position="636"/>
    </location>
</feature>
<dbReference type="FunFam" id="3.40.50.620:FF:000124">
    <property type="entry name" value="Leucine--tRNA ligase"/>
    <property type="match status" value="1"/>
</dbReference>
<feature type="domain" description="Methionyl/Leucyl tRNA synthetase" evidence="13">
    <location>
        <begin position="39"/>
        <end position="171"/>
    </location>
</feature>
<keyword evidence="7 9" id="KW-0030">Aminoacyl-tRNA synthetase</keyword>
<name>A0ABD8B6P1_9NEIS</name>
<evidence type="ECO:0000256" key="3">
    <source>
        <dbReference type="ARBA" id="ARBA00022598"/>
    </source>
</evidence>
<keyword evidence="5 9" id="KW-0067">ATP-binding</keyword>
<dbReference type="GO" id="GO:0004823">
    <property type="term" value="F:leucine-tRNA ligase activity"/>
    <property type="evidence" value="ECO:0007669"/>
    <property type="project" value="UniProtKB-UniRule"/>
</dbReference>
<dbReference type="FunFam" id="1.10.730.10:FF:000011">
    <property type="entry name" value="Leucine--tRNA ligase chloroplastic/mitochondrial"/>
    <property type="match status" value="1"/>
</dbReference>
<dbReference type="HAMAP" id="MF_00049_B">
    <property type="entry name" value="Leu_tRNA_synth_B"/>
    <property type="match status" value="1"/>
</dbReference>
<keyword evidence="16" id="KW-1185">Reference proteome</keyword>
<dbReference type="PANTHER" id="PTHR43740">
    <property type="entry name" value="LEUCYL-TRNA SYNTHETASE"/>
    <property type="match status" value="1"/>
</dbReference>
<feature type="domain" description="Aminoacyl-tRNA synthetase class Ia" evidence="11">
    <location>
        <begin position="613"/>
        <end position="671"/>
    </location>
</feature>
<feature type="domain" description="Methionyl/Valyl/Leucyl/Isoleucyl-tRNA synthetase anticodon-binding" evidence="12">
    <location>
        <begin position="719"/>
        <end position="837"/>
    </location>
</feature>
<gene>
    <name evidence="9 15" type="primary">leuS</name>
    <name evidence="15" type="ORF">LVJ77_09575</name>
</gene>
<feature type="short sequence motif" description="'HIGH' region" evidence="9">
    <location>
        <begin position="42"/>
        <end position="52"/>
    </location>
</feature>
<evidence type="ECO:0000313" key="15">
    <source>
        <dbReference type="EMBL" id="XHH49677.1"/>
    </source>
</evidence>
<evidence type="ECO:0000259" key="11">
    <source>
        <dbReference type="Pfam" id="PF00133"/>
    </source>
</evidence>
<evidence type="ECO:0000313" key="16">
    <source>
        <dbReference type="Proteomes" id="UP000831534"/>
    </source>
</evidence>
<evidence type="ECO:0000256" key="9">
    <source>
        <dbReference type="HAMAP-Rule" id="MF_00049"/>
    </source>
</evidence>
<dbReference type="InterPro" id="IPR009008">
    <property type="entry name" value="Val/Leu/Ile-tRNA-synth_edit"/>
</dbReference>
<organism evidence="15 16">
    <name type="scientific">Conchiformibius kuhniae</name>
    <dbReference type="NCBI Taxonomy" id="211502"/>
    <lineage>
        <taxon>Bacteria</taxon>
        <taxon>Pseudomonadati</taxon>
        <taxon>Pseudomonadota</taxon>
        <taxon>Betaproteobacteria</taxon>
        <taxon>Neisseriales</taxon>
        <taxon>Neisseriaceae</taxon>
        <taxon>Conchiformibius</taxon>
    </lineage>
</organism>
<dbReference type="InterPro" id="IPR025709">
    <property type="entry name" value="Leu_tRNA-synth_edit"/>
</dbReference>
<evidence type="ECO:0000256" key="7">
    <source>
        <dbReference type="ARBA" id="ARBA00023146"/>
    </source>
</evidence>
<dbReference type="KEGG" id="ckh:LVJ77_09575"/>
<feature type="binding site" evidence="9">
    <location>
        <position position="635"/>
    </location>
    <ligand>
        <name>ATP</name>
        <dbReference type="ChEBI" id="CHEBI:30616"/>
    </ligand>
</feature>
<keyword evidence="2 9" id="KW-0963">Cytoplasm</keyword>
<dbReference type="PANTHER" id="PTHR43740:SF2">
    <property type="entry name" value="LEUCINE--TRNA LIGASE, MITOCHONDRIAL"/>
    <property type="match status" value="1"/>
</dbReference>
<evidence type="ECO:0000259" key="14">
    <source>
        <dbReference type="Pfam" id="PF13603"/>
    </source>
</evidence>
<dbReference type="Pfam" id="PF00133">
    <property type="entry name" value="tRNA-synt_1"/>
    <property type="match status" value="2"/>
</dbReference>
<comment type="similarity">
    <text evidence="1 9 10">Belongs to the class-I aminoacyl-tRNA synthetase family.</text>
</comment>
<dbReference type="Proteomes" id="UP000831534">
    <property type="component" value="Chromosome"/>
</dbReference>
<evidence type="ECO:0000259" key="13">
    <source>
        <dbReference type="Pfam" id="PF09334"/>
    </source>
</evidence>
<evidence type="ECO:0000256" key="1">
    <source>
        <dbReference type="ARBA" id="ARBA00005594"/>
    </source>
</evidence>
<dbReference type="InterPro" id="IPR014729">
    <property type="entry name" value="Rossmann-like_a/b/a_fold"/>
</dbReference>
<feature type="domain" description="Aminoacyl-tRNA synthetase class Ia" evidence="11">
    <location>
        <begin position="428"/>
        <end position="584"/>
    </location>
</feature>
<dbReference type="EC" id="6.1.1.4" evidence="9"/>
<dbReference type="InterPro" id="IPR001412">
    <property type="entry name" value="aa-tRNA-synth_I_CS"/>
</dbReference>
<proteinExistence type="inferred from homology"/>
<dbReference type="EMBL" id="CP091521">
    <property type="protein sequence ID" value="XHH49677.1"/>
    <property type="molecule type" value="Genomic_DNA"/>
</dbReference>
<dbReference type="Gene3D" id="3.40.50.620">
    <property type="entry name" value="HUPs"/>
    <property type="match status" value="2"/>
</dbReference>
<dbReference type="FunFam" id="2.20.28.290:FF:000001">
    <property type="entry name" value="Leucine--tRNA ligase"/>
    <property type="match status" value="1"/>
</dbReference>
<feature type="domain" description="Leucyl-tRNA synthetase editing" evidence="14">
    <location>
        <begin position="220"/>
        <end position="414"/>
    </location>
</feature>
<dbReference type="PROSITE" id="PS00178">
    <property type="entry name" value="AA_TRNA_LIGASE_I"/>
    <property type="match status" value="1"/>
</dbReference>
<dbReference type="FunFam" id="3.90.740.10:FF:000012">
    <property type="entry name" value="Leucine--tRNA ligase"/>
    <property type="match status" value="1"/>
</dbReference>
<evidence type="ECO:0000256" key="8">
    <source>
        <dbReference type="ARBA" id="ARBA00047469"/>
    </source>
</evidence>
<dbReference type="CDD" id="cd07958">
    <property type="entry name" value="Anticodon_Ia_Leu_BEm"/>
    <property type="match status" value="1"/>
</dbReference>
<evidence type="ECO:0000256" key="2">
    <source>
        <dbReference type="ARBA" id="ARBA00022490"/>
    </source>
</evidence>
<protein>
    <recommendedName>
        <fullName evidence="9">Leucine--tRNA ligase</fullName>
        <ecNumber evidence="9">6.1.1.4</ecNumber>
    </recommendedName>
    <alternativeName>
        <fullName evidence="9">Leucyl-tRNA synthetase</fullName>
        <shortName evidence="9">LeuRS</shortName>
    </alternativeName>
</protein>
<dbReference type="GO" id="GO:0006429">
    <property type="term" value="P:leucyl-tRNA aminoacylation"/>
    <property type="evidence" value="ECO:0007669"/>
    <property type="project" value="UniProtKB-UniRule"/>
</dbReference>
<dbReference type="GO" id="GO:0005737">
    <property type="term" value="C:cytoplasm"/>
    <property type="evidence" value="ECO:0007669"/>
    <property type="project" value="UniProtKB-SubCell"/>
</dbReference>
<dbReference type="SUPFAM" id="SSF52374">
    <property type="entry name" value="Nucleotidylyl transferase"/>
    <property type="match status" value="1"/>
</dbReference>
<dbReference type="AlphaFoldDB" id="A0ABD8B6P1"/>
<dbReference type="InterPro" id="IPR015413">
    <property type="entry name" value="Methionyl/Leucyl_tRNA_Synth"/>
</dbReference>
<keyword evidence="3 9" id="KW-0436">Ligase</keyword>
<dbReference type="Pfam" id="PF08264">
    <property type="entry name" value="Anticodon_1"/>
    <property type="match status" value="1"/>
</dbReference>
<dbReference type="CDD" id="cd00812">
    <property type="entry name" value="LeuRS_core"/>
    <property type="match status" value="1"/>
</dbReference>
<keyword evidence="4 9" id="KW-0547">Nucleotide-binding</keyword>
<evidence type="ECO:0000256" key="4">
    <source>
        <dbReference type="ARBA" id="ARBA00022741"/>
    </source>
</evidence>
<dbReference type="FunFam" id="3.10.20.590:FF:000001">
    <property type="entry name" value="Leucine--tRNA ligase"/>
    <property type="match status" value="1"/>
</dbReference>
<sequence length="875" mass="97934">MQETYRPDQIEPAVQAAWQAQGLARAENGADKPKFYCLSMFPYPSGKLHMGHVRNYTIGDVRSRFKQLNGFNVLQPIGWDAFGMPAENAAINHGVAPSEWTYANIAEMRGQLQRLGFAFDWQREIATCTPEYYRWEQLLFTKLFEKGLIYRKLGWVNWDPVDNTVLANEQVIDGRGWRSGALVEKREIPMYYFRITDYAEQLLQDLDGLDWPEQVKTMQRNWIGKSVGVQVRFRLPENERAGLDADYVQVYTTRPDTVFGACAVVVAAEHPLAEAAAENNPELQAFIAECKAGSTAEADLATMEKKGMPTGRHVVNPLNGEVLPVWVANYVVWGYGDGAVMVVPAHDERDFAFAQKYALPVRQVIDVQDAPAAYDPQQWQDWYAQKENAVLVNSGEFDGLSVQAAFEAVADQLERDNAGGRKTQYRLRDWGISRQRYWGCPIPIVHCESCGDVPVPAEQLPVVLPEGVVPDGGSSPLTKMPEFYETACPRCGSPARRETDTMDTFVESSWYQFRYLSPQFDGGMVAPEAAAYWGQVDQYIGGIEHAILHLLYARFFTKMMNDEGIVPVREPFKQLFTQGMVLQATYFREQEDGKKIWFNPAEVEVQTDEKGRPVAAVLREDGLPVNIGGVQKMSKSKNNGIDPQELVERYGADTARLFIMFAAPPEQSLEWSDGAVEGAYRFLRRLWRTVYEFVQHGGRDVAKFAGGQNVLSGSLKDLRFKLHSTIAKVTDDCERRQQFNTAIAAVMELLNQYDKTNTDSETGRALAREVLENVLLLLAPMTPHICDALWAELCGGSLWAQSWPQPDAAALVQDEVEIMVQVNGKLRDKITVPADADNAALETAALASAGAQKFINGATPKKVVVVPKRLVNIVV</sequence>
<comment type="catalytic activity">
    <reaction evidence="8 9">
        <text>tRNA(Leu) + L-leucine + ATP = L-leucyl-tRNA(Leu) + AMP + diphosphate</text>
        <dbReference type="Rhea" id="RHEA:11688"/>
        <dbReference type="Rhea" id="RHEA-COMP:9613"/>
        <dbReference type="Rhea" id="RHEA-COMP:9622"/>
        <dbReference type="ChEBI" id="CHEBI:30616"/>
        <dbReference type="ChEBI" id="CHEBI:33019"/>
        <dbReference type="ChEBI" id="CHEBI:57427"/>
        <dbReference type="ChEBI" id="CHEBI:78442"/>
        <dbReference type="ChEBI" id="CHEBI:78494"/>
        <dbReference type="ChEBI" id="CHEBI:456215"/>
        <dbReference type="EC" id="6.1.1.4"/>
    </reaction>
</comment>